<dbReference type="RefSeq" id="WP_248655043.1">
    <property type="nucleotide sequence ID" value="NZ_CP096658.1"/>
</dbReference>
<evidence type="ECO:0000313" key="2">
    <source>
        <dbReference type="EMBL" id="UPW00633.1"/>
    </source>
</evidence>
<dbReference type="GeneID" id="72188325"/>
<sequence>MSLDDLQDDVEGEYSALGEELSVELDGETRNELALLEAALDPEDTDDLVRRAVHMLFQRTVDTGNLDFHLRSGYDVTYDEYLSGMTYDEMTGGGQSFPQQQQKDDRRYQF</sequence>
<proteinExistence type="predicted"/>
<evidence type="ECO:0000256" key="1">
    <source>
        <dbReference type="SAM" id="MobiDB-lite"/>
    </source>
</evidence>
<dbReference type="AlphaFoldDB" id="A0A8U0II04"/>
<organism evidence="2 3">
    <name type="scientific">Halorussus gelatinilyticus</name>
    <dbReference type="NCBI Taxonomy" id="2937524"/>
    <lineage>
        <taxon>Archaea</taxon>
        <taxon>Methanobacteriati</taxon>
        <taxon>Methanobacteriota</taxon>
        <taxon>Stenosarchaea group</taxon>
        <taxon>Halobacteria</taxon>
        <taxon>Halobacteriales</taxon>
        <taxon>Haladaptataceae</taxon>
        <taxon>Halorussus</taxon>
    </lineage>
</organism>
<dbReference type="EMBL" id="CP096658">
    <property type="protein sequence ID" value="UPW00633.1"/>
    <property type="molecule type" value="Genomic_DNA"/>
</dbReference>
<keyword evidence="3" id="KW-1185">Reference proteome</keyword>
<reference evidence="2" key="1">
    <citation type="submission" date="2022-04" db="EMBL/GenBank/DDBJ databases">
        <title>Diverse halophilic archaea isolated from saline environments.</title>
        <authorList>
            <person name="Cui H.-L."/>
        </authorList>
    </citation>
    <scope>NUCLEOTIDE SEQUENCE</scope>
    <source>
        <strain evidence="2">XZYJT40</strain>
    </source>
</reference>
<dbReference type="Pfam" id="PF26048">
    <property type="entry name" value="RHH_11"/>
    <property type="match status" value="1"/>
</dbReference>
<evidence type="ECO:0000313" key="3">
    <source>
        <dbReference type="Proteomes" id="UP000830434"/>
    </source>
</evidence>
<dbReference type="InterPro" id="IPR058893">
    <property type="entry name" value="RHH-containing"/>
</dbReference>
<protein>
    <submittedName>
        <fullName evidence="2">Uncharacterized protein</fullName>
    </submittedName>
</protein>
<dbReference type="KEGG" id="haxz:M0R88_00680"/>
<gene>
    <name evidence="2" type="ORF">M0R88_00680</name>
</gene>
<accession>A0A8U0II04</accession>
<name>A0A8U0II04_9EURY</name>
<dbReference type="Proteomes" id="UP000830434">
    <property type="component" value="Chromosome"/>
</dbReference>
<feature type="region of interest" description="Disordered" evidence="1">
    <location>
        <begin position="87"/>
        <end position="110"/>
    </location>
</feature>